<proteinExistence type="predicted"/>
<reference evidence="2" key="1">
    <citation type="submission" date="2022-06" db="UniProtKB">
        <authorList>
            <consortium name="EnsemblMetazoa"/>
        </authorList>
    </citation>
    <scope>IDENTIFICATION</scope>
</reference>
<dbReference type="OMA" id="ASDQICH"/>
<dbReference type="InterPro" id="IPR000015">
    <property type="entry name" value="Fimb_usher"/>
</dbReference>
<evidence type="ECO:0000313" key="2">
    <source>
        <dbReference type="EnsemblMetazoa" id="XP_016664560.1"/>
    </source>
</evidence>
<dbReference type="InterPro" id="IPR025949">
    <property type="entry name" value="PapC-like_C"/>
</dbReference>
<organism evidence="2">
    <name type="scientific">Acyrthosiphon pisum</name>
    <name type="common">Pea aphid</name>
    <dbReference type="NCBI Taxonomy" id="7029"/>
    <lineage>
        <taxon>Eukaryota</taxon>
        <taxon>Metazoa</taxon>
        <taxon>Ecdysozoa</taxon>
        <taxon>Arthropoda</taxon>
        <taxon>Hexapoda</taxon>
        <taxon>Insecta</taxon>
        <taxon>Pterygota</taxon>
        <taxon>Neoptera</taxon>
        <taxon>Paraneoptera</taxon>
        <taxon>Hemiptera</taxon>
        <taxon>Sternorrhyncha</taxon>
        <taxon>Aphidomorpha</taxon>
        <taxon>Aphidoidea</taxon>
        <taxon>Aphididae</taxon>
        <taxon>Macrosiphini</taxon>
        <taxon>Acyrthosiphon</taxon>
    </lineage>
</organism>
<dbReference type="InterPro" id="IPR043142">
    <property type="entry name" value="PapC-like_C_sf"/>
</dbReference>
<name>A0A8R2D6Z9_ACYPI</name>
<dbReference type="Gene3D" id="2.60.40.2070">
    <property type="match status" value="1"/>
</dbReference>
<dbReference type="PANTHER" id="PTHR30451:SF9">
    <property type="entry name" value="F1 CAPSULE-ANCHORING PROTEIN"/>
    <property type="match status" value="1"/>
</dbReference>
<protein>
    <recommendedName>
        <fullName evidence="1">PapC-like C-terminal domain-containing protein</fullName>
    </recommendedName>
</protein>
<dbReference type="Pfam" id="PF13953">
    <property type="entry name" value="PapC_C"/>
    <property type="match status" value="1"/>
</dbReference>
<dbReference type="Gene3D" id="2.60.40.2610">
    <property type="entry name" value="Outer membrane usher protein FimD, plug domain"/>
    <property type="match status" value="1"/>
</dbReference>
<dbReference type="PANTHER" id="PTHR30451">
    <property type="entry name" value="OUTER MEMBRANE USHER PROTEIN"/>
    <property type="match status" value="1"/>
</dbReference>
<dbReference type="InterPro" id="IPR042186">
    <property type="entry name" value="FimD_plug_dom"/>
</dbReference>
<dbReference type="GO" id="GO:0015473">
    <property type="term" value="F:fimbrial usher porin activity"/>
    <property type="evidence" value="ECO:0007669"/>
    <property type="project" value="InterPro"/>
</dbReference>
<dbReference type="EnsemblMetazoa" id="XM_016809071.1">
    <property type="protein sequence ID" value="XP_016664560.1"/>
    <property type="gene ID" value="LOC107885433"/>
</dbReference>
<dbReference type="Pfam" id="PF00577">
    <property type="entry name" value="Usher"/>
    <property type="match status" value="1"/>
</dbReference>
<evidence type="ECO:0000259" key="1">
    <source>
        <dbReference type="Pfam" id="PF13953"/>
    </source>
</evidence>
<feature type="domain" description="PapC-like C-terminal" evidence="1">
    <location>
        <begin position="151"/>
        <end position="219"/>
    </location>
</feature>
<dbReference type="AlphaFoldDB" id="A0A8R2D6Z9"/>
<dbReference type="GO" id="GO:0016020">
    <property type="term" value="C:membrane"/>
    <property type="evidence" value="ECO:0007669"/>
    <property type="project" value="InterPro"/>
</dbReference>
<accession>A0A8R2D6Z9</accession>
<sequence length="234" mass="25094">MNWSFSNTVNESPVRGNSSYIYSRYHNGNGEFYASYGFGDNRSSKGFGVSGGVLMHSEGFTFSQRISEPAALIDAKGGGEIKIVNSYGSKTDSSGFGVLSFLQPYKRNTVSLDPSSLSDDVSLDLSNQSVVPTEGAIVKAKFSIKTGARILVKLKRTKEEGIPFGAIVSSVVDDQHMSTGIVGDGGLVYLTGMADSGALKVMWGKEDKMQCKAIYKLPALKPPSGLYEIEALCR</sequence>